<dbReference type="PROSITE" id="PS51173">
    <property type="entry name" value="CBM2"/>
    <property type="match status" value="1"/>
</dbReference>
<keyword evidence="5" id="KW-1185">Reference proteome</keyword>
<protein>
    <submittedName>
        <fullName evidence="4">Cellulose binding domain-containing protein</fullName>
    </submittedName>
</protein>
<reference evidence="5" key="1">
    <citation type="submission" date="2016-06" db="EMBL/GenBank/DDBJ databases">
        <authorList>
            <person name="Varghese N."/>
            <person name="Submissions Spin"/>
        </authorList>
    </citation>
    <scope>NUCLEOTIDE SEQUENCE [LARGE SCALE GENOMIC DNA]</scope>
    <source>
        <strain evidence="5">DSM 44815</strain>
    </source>
</reference>
<dbReference type="SMART" id="SM00637">
    <property type="entry name" value="CBD_II"/>
    <property type="match status" value="1"/>
</dbReference>
<name>A0A1A8ZJV6_9ACTN</name>
<dbReference type="GO" id="GO:0004553">
    <property type="term" value="F:hydrolase activity, hydrolyzing O-glycosyl compounds"/>
    <property type="evidence" value="ECO:0007669"/>
    <property type="project" value="InterPro"/>
</dbReference>
<feature type="transmembrane region" description="Helical" evidence="2">
    <location>
        <begin position="20"/>
        <end position="41"/>
    </location>
</feature>
<dbReference type="PATRIC" id="fig|261654.4.peg.2611"/>
<organism evidence="4 5">
    <name type="scientific">Micromonospora auratinigra</name>
    <dbReference type="NCBI Taxonomy" id="261654"/>
    <lineage>
        <taxon>Bacteria</taxon>
        <taxon>Bacillati</taxon>
        <taxon>Actinomycetota</taxon>
        <taxon>Actinomycetes</taxon>
        <taxon>Micromonosporales</taxon>
        <taxon>Micromonosporaceae</taxon>
        <taxon>Micromonospora</taxon>
    </lineage>
</organism>
<feature type="region of interest" description="Disordered" evidence="1">
    <location>
        <begin position="49"/>
        <end position="128"/>
    </location>
</feature>
<accession>A0A1A8ZJV6</accession>
<evidence type="ECO:0000313" key="4">
    <source>
        <dbReference type="EMBL" id="SBT44118.1"/>
    </source>
</evidence>
<dbReference type="SUPFAM" id="SSF49384">
    <property type="entry name" value="Carbohydrate-binding domain"/>
    <property type="match status" value="1"/>
</dbReference>
<evidence type="ECO:0000313" key="5">
    <source>
        <dbReference type="Proteomes" id="UP000199385"/>
    </source>
</evidence>
<sequence>MSGTRRARPAFGAAIASSPWVVVSIGVVVMVVLLVVALGAARGRRTYADIPPPDATMSLPGPPPVGTSGAVSSSAAAPVLPGLSPRSTVLPGSPTPGPSGTAGGSGRPLPSATTSAAPAPPPAPSPVTGRYTVVNTFDGGFIGEVRLVNTTGGPRGWTVRLTFPRGRLVTSWVDGAEQGVGTFADGVFTYRSGVDLAPGASVPLRFHVEDTGTTRPADCAVDGSACSGL</sequence>
<keyword evidence="2" id="KW-0812">Transmembrane</keyword>
<dbReference type="STRING" id="261654.GA0070611_2571"/>
<feature type="compositionally biased region" description="Pro residues" evidence="1">
    <location>
        <begin position="50"/>
        <end position="65"/>
    </location>
</feature>
<keyword evidence="2" id="KW-1133">Transmembrane helix</keyword>
<dbReference type="RefSeq" id="WP_091663105.1">
    <property type="nucleotide sequence ID" value="NZ_LT594323.1"/>
</dbReference>
<proteinExistence type="predicted"/>
<dbReference type="AlphaFoldDB" id="A0A1A8ZJV6"/>
<dbReference type="OrthoDB" id="3405323at2"/>
<evidence type="ECO:0000256" key="2">
    <source>
        <dbReference type="SAM" id="Phobius"/>
    </source>
</evidence>
<dbReference type="GO" id="GO:0005975">
    <property type="term" value="P:carbohydrate metabolic process"/>
    <property type="evidence" value="ECO:0007669"/>
    <property type="project" value="InterPro"/>
</dbReference>
<evidence type="ECO:0000256" key="1">
    <source>
        <dbReference type="SAM" id="MobiDB-lite"/>
    </source>
</evidence>
<dbReference type="Gene3D" id="2.60.40.290">
    <property type="match status" value="1"/>
</dbReference>
<feature type="compositionally biased region" description="Low complexity" evidence="1">
    <location>
        <begin position="66"/>
        <end position="85"/>
    </location>
</feature>
<dbReference type="InterPro" id="IPR008965">
    <property type="entry name" value="CBM2/CBM3_carb-bd_dom_sf"/>
</dbReference>
<dbReference type="Pfam" id="PF00553">
    <property type="entry name" value="CBM_2"/>
    <property type="match status" value="1"/>
</dbReference>
<dbReference type="EMBL" id="LT594323">
    <property type="protein sequence ID" value="SBT44118.1"/>
    <property type="molecule type" value="Genomic_DNA"/>
</dbReference>
<dbReference type="InterPro" id="IPR001919">
    <property type="entry name" value="CBD2"/>
</dbReference>
<evidence type="ECO:0000259" key="3">
    <source>
        <dbReference type="PROSITE" id="PS51173"/>
    </source>
</evidence>
<gene>
    <name evidence="4" type="ORF">GA0070611_2571</name>
</gene>
<feature type="domain" description="CBM2" evidence="3">
    <location>
        <begin position="118"/>
        <end position="229"/>
    </location>
</feature>
<dbReference type="Proteomes" id="UP000199385">
    <property type="component" value="Chromosome I"/>
</dbReference>
<keyword evidence="2" id="KW-0472">Membrane</keyword>
<dbReference type="GO" id="GO:0030247">
    <property type="term" value="F:polysaccharide binding"/>
    <property type="evidence" value="ECO:0007669"/>
    <property type="project" value="UniProtKB-UniRule"/>
</dbReference>
<dbReference type="InterPro" id="IPR012291">
    <property type="entry name" value="CBM2_carb-bd_dom_sf"/>
</dbReference>